<dbReference type="HOGENOM" id="CLU_3121679_0_0_6"/>
<protein>
    <submittedName>
        <fullName evidence="1">Uncharacterized protein</fullName>
    </submittedName>
</protein>
<dbReference type="KEGG" id="pman:OU5_1628"/>
<dbReference type="EMBL" id="CP005960">
    <property type="protein sequence ID" value="AHZ68707.1"/>
    <property type="molecule type" value="Genomic_DNA"/>
</dbReference>
<organism evidence="1 2">
    <name type="scientific">Pseudomonas mandelii JR-1</name>
    <dbReference type="NCBI Taxonomy" id="1147786"/>
    <lineage>
        <taxon>Bacteria</taxon>
        <taxon>Pseudomonadati</taxon>
        <taxon>Pseudomonadota</taxon>
        <taxon>Gammaproteobacteria</taxon>
        <taxon>Pseudomonadales</taxon>
        <taxon>Pseudomonadaceae</taxon>
        <taxon>Pseudomonas</taxon>
    </lineage>
</organism>
<gene>
    <name evidence="1" type="ORF">OU5_1628</name>
</gene>
<accession>A0A024E7D1</accession>
<reference evidence="1 2" key="1">
    <citation type="journal article" date="2012" name="J. Bacteriol.">
        <title>Genome sequence of cold-adapted Pseudomonas mandelii strain JR-1.</title>
        <authorList>
            <person name="Jang S.H."/>
            <person name="Kim J."/>
            <person name="Kim J."/>
            <person name="Hong S."/>
            <person name="Lee C."/>
        </authorList>
    </citation>
    <scope>NUCLEOTIDE SEQUENCE [LARGE SCALE GENOMIC DNA]</scope>
    <source>
        <strain evidence="1 2">JR-1</strain>
    </source>
</reference>
<dbReference type="Proteomes" id="UP000026913">
    <property type="component" value="Chromosome"/>
</dbReference>
<dbReference type="AlphaFoldDB" id="A0A024E7D1"/>
<proteinExistence type="predicted"/>
<evidence type="ECO:0000313" key="2">
    <source>
        <dbReference type="Proteomes" id="UP000026913"/>
    </source>
</evidence>
<sequence length="50" mass="5787">MCIEQMQHAIYNTYTEAKLPDYDTCIEQMQSIVKVFDASRSQARLNAKTT</sequence>
<evidence type="ECO:0000313" key="1">
    <source>
        <dbReference type="EMBL" id="AHZ68707.1"/>
    </source>
</evidence>
<name>A0A024E7D1_9PSED</name>